<comment type="caution">
    <text evidence="2">The sequence shown here is derived from an EMBL/GenBank/DDBJ whole genome shotgun (WGS) entry which is preliminary data.</text>
</comment>
<proteinExistence type="predicted"/>
<dbReference type="InterPro" id="IPR058752">
    <property type="entry name" value="RDRP_C_head"/>
</dbReference>
<keyword evidence="2" id="KW-0548">Nucleotidyltransferase</keyword>
<dbReference type="AlphaFoldDB" id="A0AAW2L1D1"/>
<keyword evidence="2" id="KW-0696">RNA-directed RNA polymerase</keyword>
<dbReference type="EMBL" id="JACGWJ010000026">
    <property type="protein sequence ID" value="KAL0313199.1"/>
    <property type="molecule type" value="Genomic_DNA"/>
</dbReference>
<dbReference type="PANTHER" id="PTHR23079:SF18">
    <property type="entry name" value="RNA-DEPENDENT RNA POLYMERASE 6"/>
    <property type="match status" value="1"/>
</dbReference>
<name>A0AAW2L1D1_SESRA</name>
<keyword evidence="2" id="KW-0808">Transferase</keyword>
<sequence length="119" mass="14288">MIVNMSAKLKPKMYQNFIGKEEFQSYNSNKIFSKLYRKIKDAYDRDHEASPEHTFASDDIIFDQDLEYKLNREEEVVTGHIWSMPKYNSKKQGEVKERLKHAYSPLRKEFRKVFECMVP</sequence>
<dbReference type="Pfam" id="PF26253">
    <property type="entry name" value="RdRP_head"/>
    <property type="match status" value="1"/>
</dbReference>
<dbReference type="GO" id="GO:0030422">
    <property type="term" value="P:siRNA processing"/>
    <property type="evidence" value="ECO:0007669"/>
    <property type="project" value="TreeGrafter"/>
</dbReference>
<accession>A0AAW2L1D1</accession>
<protein>
    <submittedName>
        <fullName evidence="2">RNA-dependent RNA polymerase 6</fullName>
    </submittedName>
</protein>
<evidence type="ECO:0000259" key="1">
    <source>
        <dbReference type="Pfam" id="PF26253"/>
    </source>
</evidence>
<feature type="domain" description="RDRP C-terminal head" evidence="1">
    <location>
        <begin position="67"/>
        <end position="116"/>
    </location>
</feature>
<reference evidence="2" key="1">
    <citation type="submission" date="2020-06" db="EMBL/GenBank/DDBJ databases">
        <authorList>
            <person name="Li T."/>
            <person name="Hu X."/>
            <person name="Zhang T."/>
            <person name="Song X."/>
            <person name="Zhang H."/>
            <person name="Dai N."/>
            <person name="Sheng W."/>
            <person name="Hou X."/>
            <person name="Wei L."/>
        </authorList>
    </citation>
    <scope>NUCLEOTIDE SEQUENCE</scope>
    <source>
        <strain evidence="2">G02</strain>
        <tissue evidence="2">Leaf</tissue>
    </source>
</reference>
<dbReference type="InterPro" id="IPR007855">
    <property type="entry name" value="RDRP"/>
</dbReference>
<dbReference type="GO" id="GO:0003968">
    <property type="term" value="F:RNA-directed RNA polymerase activity"/>
    <property type="evidence" value="ECO:0007669"/>
    <property type="project" value="UniProtKB-KW"/>
</dbReference>
<dbReference type="GO" id="GO:0031380">
    <property type="term" value="C:nuclear RNA-directed RNA polymerase complex"/>
    <property type="evidence" value="ECO:0007669"/>
    <property type="project" value="TreeGrafter"/>
</dbReference>
<reference evidence="2" key="2">
    <citation type="journal article" date="2024" name="Plant">
        <title>Genomic evolution and insights into agronomic trait innovations of Sesamum species.</title>
        <authorList>
            <person name="Miao H."/>
            <person name="Wang L."/>
            <person name="Qu L."/>
            <person name="Liu H."/>
            <person name="Sun Y."/>
            <person name="Le M."/>
            <person name="Wang Q."/>
            <person name="Wei S."/>
            <person name="Zheng Y."/>
            <person name="Lin W."/>
            <person name="Duan Y."/>
            <person name="Cao H."/>
            <person name="Xiong S."/>
            <person name="Wang X."/>
            <person name="Wei L."/>
            <person name="Li C."/>
            <person name="Ma Q."/>
            <person name="Ju M."/>
            <person name="Zhao R."/>
            <person name="Li G."/>
            <person name="Mu C."/>
            <person name="Tian Q."/>
            <person name="Mei H."/>
            <person name="Zhang T."/>
            <person name="Gao T."/>
            <person name="Zhang H."/>
        </authorList>
    </citation>
    <scope>NUCLEOTIDE SEQUENCE</scope>
    <source>
        <strain evidence="2">G02</strain>
    </source>
</reference>
<organism evidence="2">
    <name type="scientific">Sesamum radiatum</name>
    <name type="common">Black benniseed</name>
    <dbReference type="NCBI Taxonomy" id="300843"/>
    <lineage>
        <taxon>Eukaryota</taxon>
        <taxon>Viridiplantae</taxon>
        <taxon>Streptophyta</taxon>
        <taxon>Embryophyta</taxon>
        <taxon>Tracheophyta</taxon>
        <taxon>Spermatophyta</taxon>
        <taxon>Magnoliopsida</taxon>
        <taxon>eudicotyledons</taxon>
        <taxon>Gunneridae</taxon>
        <taxon>Pentapetalae</taxon>
        <taxon>asterids</taxon>
        <taxon>lamiids</taxon>
        <taxon>Lamiales</taxon>
        <taxon>Pedaliaceae</taxon>
        <taxon>Sesamum</taxon>
    </lineage>
</organism>
<gene>
    <name evidence="2" type="ORF">Sradi_5719200</name>
</gene>
<dbReference type="PANTHER" id="PTHR23079">
    <property type="entry name" value="RNA-DEPENDENT RNA POLYMERASE"/>
    <property type="match status" value="1"/>
</dbReference>
<evidence type="ECO:0000313" key="2">
    <source>
        <dbReference type="EMBL" id="KAL0313199.1"/>
    </source>
</evidence>